<keyword evidence="2" id="KW-1185">Reference proteome</keyword>
<organism evidence="1 2">
    <name type="scientific">Bacillus dicomae</name>
    <dbReference type="NCBI Taxonomy" id="3088378"/>
    <lineage>
        <taxon>Bacteria</taxon>
        <taxon>Bacillati</taxon>
        <taxon>Bacillota</taxon>
        <taxon>Bacilli</taxon>
        <taxon>Bacillales</taxon>
        <taxon>Bacillaceae</taxon>
        <taxon>Bacillus</taxon>
        <taxon>Bacillus cereus group</taxon>
    </lineage>
</organism>
<protein>
    <submittedName>
        <fullName evidence="1">DNA topoisomerase III</fullName>
    </submittedName>
</protein>
<evidence type="ECO:0000313" key="2">
    <source>
        <dbReference type="Proteomes" id="UP000317636"/>
    </source>
</evidence>
<name>A0AC61SZS2_9BACI</name>
<evidence type="ECO:0000313" key="1">
    <source>
        <dbReference type="EMBL" id="TPV39499.1"/>
    </source>
</evidence>
<reference evidence="1" key="1">
    <citation type="submission" date="2019-06" db="EMBL/GenBank/DDBJ databases">
        <title>Draft genome sequence of Bacillus sp. strain MHSD28.</title>
        <authorList>
            <person name="Makuwa S.C."/>
            <person name="Serepa-Dlamini M.H."/>
        </authorList>
    </citation>
    <scope>NUCLEOTIDE SEQUENCE</scope>
    <source>
        <strain evidence="1">MHSD28</strain>
    </source>
</reference>
<accession>A0AC61SZS2</accession>
<dbReference type="Proteomes" id="UP000317636">
    <property type="component" value="Unassembled WGS sequence"/>
</dbReference>
<gene>
    <name evidence="1" type="primary">topB</name>
    <name evidence="1" type="ORF">FJ659_24260</name>
</gene>
<comment type="caution">
    <text evidence="1">The sequence shown here is derived from an EMBL/GenBank/DDBJ whole genome shotgun (WGS) entry which is preliminary data.</text>
</comment>
<proteinExistence type="predicted"/>
<dbReference type="EMBL" id="VHIV01000008">
    <property type="protein sequence ID" value="TPV39499.1"/>
    <property type="molecule type" value="Genomic_DNA"/>
</dbReference>
<sequence>MNTLIIAEKPSQAKAYTEVFPKVEKKDGYFSIAPCSLMPNGANITWGYGHLVELKAPQDYKVEWEKWDMSQLPILPERYEYKVSADKRKQFNIVKKLMKEADCITIATDIDREGEAIARLIIQEAGCSSKKMKRLWINSLEADEIKKGFQNLKEGAEFESMFAEAQARQISDWAIGMNASRLYTLLLRQKGVQGVYSVGRVQTPVLCLINQRQQDIKNFKPSPFFELEGQFKGMNGTYKGRYKERFQTKNEVALLLKKHQLSEGGNQQGAVQSVEVKPKKQEAPKLFSLSSLQALANKKYKYSPADTLKIVQELYEARLLTYPRTDCNYITENEFAYLVRNLEGYQSIIGVSFQPKSLEPNKRYVDNQKVQEHYAVIATKNVPSKQKVDQLTDKQRNLYMEVLKSVLGMFHAPYEYEETIITTDMNGLEFTTKGKAEKALGWKELYKGDQPSEEESEDRESLLPVVQKGELVQGKIQTKEGITTPPNPYTEGQLITLMKTCGASVEDEESKSILKEVEGLGTEATRAGIIETLKKQEYIEVKKNKVTVTPKGEILCEAVDGTLLAKPEMTAQWEGYLRKIGKKQGSKEIFVAKTGEFTKQLIVNATKSIGQLQIDSKVQEMKTKDSVGKCPKCGKDIANRKTFYGCKGYKEGCKFSLPSEFLTKKISEANVKKLLAGKKTGLIKGMKGKSGKEFDAYLKLDSSGKITFEFTGKYKK</sequence>